<organism evidence="1 2">
    <name type="scientific">Deinobacterium chartae</name>
    <dbReference type="NCBI Taxonomy" id="521158"/>
    <lineage>
        <taxon>Bacteria</taxon>
        <taxon>Thermotogati</taxon>
        <taxon>Deinococcota</taxon>
        <taxon>Deinococci</taxon>
        <taxon>Deinococcales</taxon>
        <taxon>Deinococcaceae</taxon>
        <taxon>Deinobacterium</taxon>
    </lineage>
</organism>
<evidence type="ECO:0000313" key="1">
    <source>
        <dbReference type="EMBL" id="MBB6099013.1"/>
    </source>
</evidence>
<accession>A0A841I1A7</accession>
<dbReference type="PANTHER" id="PTHR34817:SF2">
    <property type="entry name" value="NUCLEOTIDYLTRANSFERASE"/>
    <property type="match status" value="1"/>
</dbReference>
<protein>
    <recommendedName>
        <fullName evidence="3">Nucleotidyltransferase</fullName>
    </recommendedName>
</protein>
<evidence type="ECO:0000313" key="2">
    <source>
        <dbReference type="Proteomes" id="UP000569951"/>
    </source>
</evidence>
<sequence length="261" mass="29942">MKETVLKVLRELEAEHGVRVLYACESGSRAWGFASPDSDWDVRFVYLRAPRDYLSVEEGRRDVIERALDLDDLDVTGWDLPKALRLLRASNPPLIEWLGSPLVYRDDLNTRERLRTLLDEAYSPVAARYHYLHMARGNYRDYLRGETVRLKKYLYVLRPLLAVLWIERGLGPVPTPFAQLLDATVEDAVLRAEIDDLLARKAAGGELGEGPRRPVLNAFIERELHRLEGVRRLTRAPRGDIARFDAVFHDLLRAAYPQTAL</sequence>
<reference evidence="1 2" key="1">
    <citation type="submission" date="2020-08" db="EMBL/GenBank/DDBJ databases">
        <title>Genomic Encyclopedia of Type Strains, Phase IV (KMG-IV): sequencing the most valuable type-strain genomes for metagenomic binning, comparative biology and taxonomic classification.</title>
        <authorList>
            <person name="Goeker M."/>
        </authorList>
    </citation>
    <scope>NUCLEOTIDE SEQUENCE [LARGE SCALE GENOMIC DNA]</scope>
    <source>
        <strain evidence="1 2">DSM 21458</strain>
    </source>
</reference>
<proteinExistence type="predicted"/>
<dbReference type="Proteomes" id="UP000569951">
    <property type="component" value="Unassembled WGS sequence"/>
</dbReference>
<dbReference type="AlphaFoldDB" id="A0A841I1A7"/>
<dbReference type="Pfam" id="PF10127">
    <property type="entry name" value="RlaP"/>
    <property type="match status" value="1"/>
</dbReference>
<gene>
    <name evidence="1" type="ORF">HNR42_002449</name>
</gene>
<dbReference type="RefSeq" id="WP_183987774.1">
    <property type="nucleotide sequence ID" value="NZ_JACHHG010000009.1"/>
</dbReference>
<dbReference type="PANTHER" id="PTHR34817">
    <property type="entry name" value="NUCLEOTIDYLTRANSFERASE"/>
    <property type="match status" value="1"/>
</dbReference>
<comment type="caution">
    <text evidence="1">The sequence shown here is derived from an EMBL/GenBank/DDBJ whole genome shotgun (WGS) entry which is preliminary data.</text>
</comment>
<keyword evidence="2" id="KW-1185">Reference proteome</keyword>
<dbReference type="EMBL" id="JACHHG010000009">
    <property type="protein sequence ID" value="MBB6099013.1"/>
    <property type="molecule type" value="Genomic_DNA"/>
</dbReference>
<dbReference type="InterPro" id="IPR018775">
    <property type="entry name" value="RlaP"/>
</dbReference>
<name>A0A841I1A7_9DEIO</name>
<evidence type="ECO:0008006" key="3">
    <source>
        <dbReference type="Google" id="ProtNLM"/>
    </source>
</evidence>